<evidence type="ECO:0000259" key="6">
    <source>
        <dbReference type="Pfam" id="PF00278"/>
    </source>
</evidence>
<keyword evidence="9" id="KW-1185">Reference proteome</keyword>
<comment type="similarity">
    <text evidence="2 5">Belongs to the Orn/Lys/Arg decarboxylase class-II family.</text>
</comment>
<evidence type="ECO:0000256" key="5">
    <source>
        <dbReference type="RuleBase" id="RU003737"/>
    </source>
</evidence>
<dbReference type="InterPro" id="IPR000183">
    <property type="entry name" value="Orn/DAP/Arg_de-COase"/>
</dbReference>
<dbReference type="InterPro" id="IPR009006">
    <property type="entry name" value="Ala_racemase/Decarboxylase_C"/>
</dbReference>
<dbReference type="InterPro" id="IPR022643">
    <property type="entry name" value="De-COase2_C"/>
</dbReference>
<feature type="domain" description="Orn/DAP/Arg decarboxylase 2 N-terminal" evidence="7">
    <location>
        <begin position="63"/>
        <end position="281"/>
    </location>
</feature>
<keyword evidence="4" id="KW-0456">Lyase</keyword>
<evidence type="ECO:0000256" key="4">
    <source>
        <dbReference type="ARBA" id="ARBA00023239"/>
    </source>
</evidence>
<evidence type="ECO:0008006" key="10">
    <source>
        <dbReference type="Google" id="ProtNLM"/>
    </source>
</evidence>
<dbReference type="Proteomes" id="UP001162164">
    <property type="component" value="Unassembled WGS sequence"/>
</dbReference>
<protein>
    <recommendedName>
        <fullName evidence="10">Ornithine decarboxylase</fullName>
    </recommendedName>
</protein>
<sequence length="446" mass="50298">MNGINGTNGYKNSDNLIQVLDGEVQVDSVLKEITKDSYQEDPFYICDVRELIRRHEDWKNVMPRVGTHYGNVIYLFPYTSIISHFTVKCNDSRIVLETLAALGTGFDCASEGEIRKVVSHLKYAAEVGVDVMTFDNEYELYKVKRVFPNAKLVIRIKYDDLSARYVLGHKFGCDPHTEAAPLIRVAASLGLRVIGVCFHVGSDSKDISIFENAIAASRRLFDEAASLGVKLELLDIGGGFPGEKNKPIKKGNIGEIINSALERYFPDRSIKITSEPGRYYVNTAFTLASRIHSMRDLLQTGTLRIVLVEFYNAFSVTYVIWLENDGSEDPVTQRKETHRMYYVDVSVYGALIPVFYVFGESYTIRPLHRNPKAELRPCTIWGPTCDTFDKISRGVDMLPEMQIGDWVVFEETGAYTLSIACEFNGFATPKVHSVIDEEGWGISPWE</sequence>
<dbReference type="SUPFAM" id="SSF51419">
    <property type="entry name" value="PLP-binding barrel"/>
    <property type="match status" value="1"/>
</dbReference>
<evidence type="ECO:0000259" key="7">
    <source>
        <dbReference type="Pfam" id="PF02784"/>
    </source>
</evidence>
<evidence type="ECO:0000313" key="8">
    <source>
        <dbReference type="EMBL" id="KAJ8978813.1"/>
    </source>
</evidence>
<evidence type="ECO:0000256" key="1">
    <source>
        <dbReference type="ARBA" id="ARBA00001933"/>
    </source>
</evidence>
<evidence type="ECO:0000256" key="2">
    <source>
        <dbReference type="ARBA" id="ARBA00008872"/>
    </source>
</evidence>
<keyword evidence="3" id="KW-0663">Pyridoxal phosphate</keyword>
<gene>
    <name evidence="8" type="ORF">NQ317_018903</name>
</gene>
<evidence type="ECO:0000256" key="3">
    <source>
        <dbReference type="ARBA" id="ARBA00022898"/>
    </source>
</evidence>
<dbReference type="PRINTS" id="PR01179">
    <property type="entry name" value="ODADCRBXLASE"/>
</dbReference>
<dbReference type="Pfam" id="PF02784">
    <property type="entry name" value="Orn_Arg_deC_N"/>
    <property type="match status" value="1"/>
</dbReference>
<dbReference type="InterPro" id="IPR002433">
    <property type="entry name" value="Orn_de-COase"/>
</dbReference>
<dbReference type="PANTHER" id="PTHR11482">
    <property type="entry name" value="ARGININE/DIAMINOPIMELATE/ORNITHINE DECARBOXYLASE"/>
    <property type="match status" value="1"/>
</dbReference>
<dbReference type="Gene3D" id="2.40.37.10">
    <property type="entry name" value="Lyase, Ornithine Decarboxylase, Chain A, domain 1"/>
    <property type="match status" value="1"/>
</dbReference>
<dbReference type="InterPro" id="IPR022657">
    <property type="entry name" value="De-COase2_CS"/>
</dbReference>
<organism evidence="8 9">
    <name type="scientific">Molorchus minor</name>
    <dbReference type="NCBI Taxonomy" id="1323400"/>
    <lineage>
        <taxon>Eukaryota</taxon>
        <taxon>Metazoa</taxon>
        <taxon>Ecdysozoa</taxon>
        <taxon>Arthropoda</taxon>
        <taxon>Hexapoda</taxon>
        <taxon>Insecta</taxon>
        <taxon>Pterygota</taxon>
        <taxon>Neoptera</taxon>
        <taxon>Endopterygota</taxon>
        <taxon>Coleoptera</taxon>
        <taxon>Polyphaga</taxon>
        <taxon>Cucujiformia</taxon>
        <taxon>Chrysomeloidea</taxon>
        <taxon>Cerambycidae</taxon>
        <taxon>Lamiinae</taxon>
        <taxon>Monochamini</taxon>
        <taxon>Molorchus</taxon>
    </lineage>
</organism>
<dbReference type="PROSITE" id="PS00879">
    <property type="entry name" value="ODR_DC_2_2"/>
    <property type="match status" value="1"/>
</dbReference>
<dbReference type="PRINTS" id="PR01182">
    <property type="entry name" value="ORNDCRBXLASE"/>
</dbReference>
<reference evidence="8" key="1">
    <citation type="journal article" date="2023" name="Insect Mol. Biol.">
        <title>Genome sequencing provides insights into the evolution of gene families encoding plant cell wall-degrading enzymes in longhorned beetles.</title>
        <authorList>
            <person name="Shin N.R."/>
            <person name="Okamura Y."/>
            <person name="Kirsch R."/>
            <person name="Pauchet Y."/>
        </authorList>
    </citation>
    <scope>NUCLEOTIDE SEQUENCE</scope>
    <source>
        <strain evidence="8">MMC_N1</strain>
    </source>
</reference>
<evidence type="ECO:0000313" key="9">
    <source>
        <dbReference type="Proteomes" id="UP001162164"/>
    </source>
</evidence>
<dbReference type="Gene3D" id="3.20.20.10">
    <property type="entry name" value="Alanine racemase"/>
    <property type="match status" value="1"/>
</dbReference>
<name>A0ABQ9JKS1_9CUCU</name>
<comment type="caution">
    <text evidence="8">The sequence shown here is derived from an EMBL/GenBank/DDBJ whole genome shotgun (WGS) entry which is preliminary data.</text>
</comment>
<comment type="cofactor">
    <cofactor evidence="1">
        <name>pyridoxal 5'-phosphate</name>
        <dbReference type="ChEBI" id="CHEBI:597326"/>
    </cofactor>
</comment>
<dbReference type="EMBL" id="JAPWTJ010000400">
    <property type="protein sequence ID" value="KAJ8978813.1"/>
    <property type="molecule type" value="Genomic_DNA"/>
</dbReference>
<dbReference type="Pfam" id="PF00278">
    <property type="entry name" value="Orn_DAP_Arg_deC"/>
    <property type="match status" value="1"/>
</dbReference>
<dbReference type="InterPro" id="IPR029066">
    <property type="entry name" value="PLP-binding_barrel"/>
</dbReference>
<dbReference type="PANTHER" id="PTHR11482:SF6">
    <property type="entry name" value="ORNITHINE DECARBOXYLASE 1-RELATED"/>
    <property type="match status" value="1"/>
</dbReference>
<accession>A0ABQ9JKS1</accession>
<dbReference type="SUPFAM" id="SSF50621">
    <property type="entry name" value="Alanine racemase C-terminal domain-like"/>
    <property type="match status" value="1"/>
</dbReference>
<dbReference type="CDD" id="cd00622">
    <property type="entry name" value="PLPDE_III_ODC"/>
    <property type="match status" value="1"/>
</dbReference>
<proteinExistence type="inferred from homology"/>
<dbReference type="InterPro" id="IPR022644">
    <property type="entry name" value="De-COase2_N"/>
</dbReference>
<feature type="domain" description="Orn/DAP/Arg decarboxylase 2 C-terminal" evidence="6">
    <location>
        <begin position="327"/>
        <end position="413"/>
    </location>
</feature>